<dbReference type="InterPro" id="IPR046947">
    <property type="entry name" value="LytR-like"/>
</dbReference>
<name>A0A7G5GUZ2_9BACT</name>
<dbReference type="GO" id="GO:0000156">
    <property type="term" value="F:phosphorelay response regulator activity"/>
    <property type="evidence" value="ECO:0007669"/>
    <property type="project" value="InterPro"/>
</dbReference>
<evidence type="ECO:0000259" key="1">
    <source>
        <dbReference type="PROSITE" id="PS50930"/>
    </source>
</evidence>
<dbReference type="AlphaFoldDB" id="A0A7G5GUZ2"/>
<dbReference type="Gene3D" id="2.40.50.1020">
    <property type="entry name" value="LytTr DNA-binding domain"/>
    <property type="match status" value="1"/>
</dbReference>
<sequence>MAFYVDRGQWITSELLNWPPLRVYDNCSGAQWLAVADLVYLEGELNYTWLQFADGRRILVPYTLKRFEAKLPSSWFIRLHRHYLVNRQFIERIECDSTSPAFYLVTGAILPVSRRRWFILRRQLNFQRKVVQ</sequence>
<reference evidence="2 3" key="1">
    <citation type="submission" date="2020-07" db="EMBL/GenBank/DDBJ databases">
        <title>Spirosoma foliorum sp. nov., isolated from the leaves on the Nejang mountain Korea, Republic of.</title>
        <authorList>
            <person name="Ho H."/>
            <person name="Lee Y.-J."/>
            <person name="Nurcahyanto D.-A."/>
            <person name="Kim S.-G."/>
        </authorList>
    </citation>
    <scope>NUCLEOTIDE SEQUENCE [LARGE SCALE GENOMIC DNA]</scope>
    <source>
        <strain evidence="2 3">PL0136</strain>
    </source>
</reference>
<dbReference type="InterPro" id="IPR007492">
    <property type="entry name" value="LytTR_DNA-bd_dom"/>
</dbReference>
<dbReference type="PANTHER" id="PTHR37299">
    <property type="entry name" value="TRANSCRIPTIONAL REGULATOR-RELATED"/>
    <property type="match status" value="1"/>
</dbReference>
<dbReference type="SMART" id="SM00850">
    <property type="entry name" value="LytTR"/>
    <property type="match status" value="1"/>
</dbReference>
<evidence type="ECO:0000313" key="3">
    <source>
        <dbReference type="Proteomes" id="UP000515369"/>
    </source>
</evidence>
<organism evidence="2 3">
    <name type="scientific">Spirosoma foliorum</name>
    <dbReference type="NCBI Taxonomy" id="2710596"/>
    <lineage>
        <taxon>Bacteria</taxon>
        <taxon>Pseudomonadati</taxon>
        <taxon>Bacteroidota</taxon>
        <taxon>Cytophagia</taxon>
        <taxon>Cytophagales</taxon>
        <taxon>Cytophagaceae</taxon>
        <taxon>Spirosoma</taxon>
    </lineage>
</organism>
<proteinExistence type="predicted"/>
<keyword evidence="3" id="KW-1185">Reference proteome</keyword>
<dbReference type="Proteomes" id="UP000515369">
    <property type="component" value="Chromosome"/>
</dbReference>
<dbReference type="GO" id="GO:0003677">
    <property type="term" value="F:DNA binding"/>
    <property type="evidence" value="ECO:0007669"/>
    <property type="project" value="InterPro"/>
</dbReference>
<gene>
    <name evidence="2" type="ORF">H3H32_33080</name>
</gene>
<dbReference type="EMBL" id="CP059732">
    <property type="protein sequence ID" value="QMW02684.1"/>
    <property type="molecule type" value="Genomic_DNA"/>
</dbReference>
<accession>A0A7G5GUZ2</accession>
<dbReference type="PANTHER" id="PTHR37299:SF1">
    <property type="entry name" value="STAGE 0 SPORULATION PROTEIN A HOMOLOG"/>
    <property type="match status" value="1"/>
</dbReference>
<feature type="domain" description="HTH LytTR-type" evidence="1">
    <location>
        <begin position="33"/>
        <end position="126"/>
    </location>
</feature>
<protein>
    <submittedName>
        <fullName evidence="2">LytTR family transcriptional regulator</fullName>
    </submittedName>
</protein>
<dbReference type="PROSITE" id="PS50930">
    <property type="entry name" value="HTH_LYTTR"/>
    <property type="match status" value="1"/>
</dbReference>
<dbReference type="Pfam" id="PF04397">
    <property type="entry name" value="LytTR"/>
    <property type="match status" value="1"/>
</dbReference>
<dbReference type="KEGG" id="sfol:H3H32_33080"/>
<evidence type="ECO:0000313" key="2">
    <source>
        <dbReference type="EMBL" id="QMW02684.1"/>
    </source>
</evidence>
<dbReference type="RefSeq" id="WP_182459980.1">
    <property type="nucleotide sequence ID" value="NZ_CP059732.1"/>
</dbReference>